<evidence type="ECO:0000256" key="3">
    <source>
        <dbReference type="ARBA" id="ARBA00022737"/>
    </source>
</evidence>
<keyword evidence="5" id="KW-0539">Nucleus</keyword>
<dbReference type="InterPro" id="IPR003107">
    <property type="entry name" value="HAT"/>
</dbReference>
<sequence>MAQGLHTDNVRVRYVFYTDPLTLMDPQKYCANMQDPKPDPSPVTKEEKAAEAPTEASQPNKDNADILEVTAMEQSPEQDNTSGVEEAAEAPEKQEPEQPYPPEFDKYWKAVEANPEDFTTWTYMLHYIEQENHIFAIRRVFDMFLTRYPYCYGYWKKYADLEKRSNNVMEADEVYRRGIQAVTLSVDLWIHYLQFLKETLDPADPETCNTLRGTFEHAIMSAGLDFRSDKLWEMYITYEAEQGNLSGVTSIYSRLLGIPTQQYTHHFQHTDAQQRARTDYVTAPSNLSVIARGRCRRSRSEEQRFSFPEKRAHRSQRPSWDTHSADPAALLQLSYSHPSGPYIADCPWGLKTQETWVVPSGLSNNATAVAYINRQGGTRSKAAMTEGNSMSSGPVVPTRPSPILLKIYKDVHVEKIFEIFVLDCRSIAEVVDMTNPIDES</sequence>
<feature type="compositionally biased region" description="Basic and acidic residues" evidence="6">
    <location>
        <begin position="300"/>
        <end position="310"/>
    </location>
</feature>
<dbReference type="Pfam" id="PF23240">
    <property type="entry name" value="HAT_PRP39_N"/>
    <property type="match status" value="1"/>
</dbReference>
<keyword evidence="4" id="KW-0508">mRNA splicing</keyword>
<dbReference type="PANTHER" id="PTHR17204:SF32">
    <property type="entry name" value="PRE-MRNA-PROCESSING FACTOR 39"/>
    <property type="match status" value="1"/>
</dbReference>
<feature type="compositionally biased region" description="Polar residues" evidence="6">
    <location>
        <begin position="72"/>
        <end position="83"/>
    </location>
</feature>
<keyword evidence="3" id="KW-0677">Repeat</keyword>
<evidence type="ECO:0000313" key="8">
    <source>
        <dbReference type="Proteomes" id="UP001176940"/>
    </source>
</evidence>
<proteinExistence type="predicted"/>
<feature type="region of interest" description="Disordered" evidence="6">
    <location>
        <begin position="300"/>
        <end position="323"/>
    </location>
</feature>
<evidence type="ECO:0000313" key="7">
    <source>
        <dbReference type="EMBL" id="CAJ0946927.1"/>
    </source>
</evidence>
<organism evidence="7 8">
    <name type="scientific">Ranitomeya imitator</name>
    <name type="common">mimic poison frog</name>
    <dbReference type="NCBI Taxonomy" id="111125"/>
    <lineage>
        <taxon>Eukaryota</taxon>
        <taxon>Metazoa</taxon>
        <taxon>Chordata</taxon>
        <taxon>Craniata</taxon>
        <taxon>Vertebrata</taxon>
        <taxon>Euteleostomi</taxon>
        <taxon>Amphibia</taxon>
        <taxon>Batrachia</taxon>
        <taxon>Anura</taxon>
        <taxon>Neobatrachia</taxon>
        <taxon>Hyloidea</taxon>
        <taxon>Dendrobatidae</taxon>
        <taxon>Dendrobatinae</taxon>
        <taxon>Ranitomeya</taxon>
    </lineage>
</organism>
<reference evidence="7" key="1">
    <citation type="submission" date="2023-07" db="EMBL/GenBank/DDBJ databases">
        <authorList>
            <person name="Stuckert A."/>
        </authorList>
    </citation>
    <scope>NUCLEOTIDE SEQUENCE</scope>
</reference>
<dbReference type="Gene3D" id="1.25.40.10">
    <property type="entry name" value="Tetratricopeptide repeat domain"/>
    <property type="match status" value="1"/>
</dbReference>
<dbReference type="EMBL" id="CAUEEQ010026193">
    <property type="protein sequence ID" value="CAJ0946927.1"/>
    <property type="molecule type" value="Genomic_DNA"/>
</dbReference>
<dbReference type="Proteomes" id="UP001176940">
    <property type="component" value="Unassembled WGS sequence"/>
</dbReference>
<evidence type="ECO:0008006" key="9">
    <source>
        <dbReference type="Google" id="ProtNLM"/>
    </source>
</evidence>
<dbReference type="SMART" id="SM00386">
    <property type="entry name" value="HAT"/>
    <property type="match status" value="3"/>
</dbReference>
<evidence type="ECO:0000256" key="4">
    <source>
        <dbReference type="ARBA" id="ARBA00023187"/>
    </source>
</evidence>
<evidence type="ECO:0000256" key="1">
    <source>
        <dbReference type="ARBA" id="ARBA00004123"/>
    </source>
</evidence>
<gene>
    <name evidence="7" type="ORF">RIMI_LOCUS11521196</name>
</gene>
<evidence type="ECO:0000256" key="5">
    <source>
        <dbReference type="ARBA" id="ARBA00023242"/>
    </source>
</evidence>
<comment type="subcellular location">
    <subcellularLocation>
        <location evidence="1">Nucleus</location>
    </subcellularLocation>
</comment>
<dbReference type="SUPFAM" id="SSF48452">
    <property type="entry name" value="TPR-like"/>
    <property type="match status" value="1"/>
</dbReference>
<keyword evidence="8" id="KW-1185">Reference proteome</keyword>
<feature type="region of interest" description="Disordered" evidence="6">
    <location>
        <begin position="29"/>
        <end position="103"/>
    </location>
</feature>
<protein>
    <recommendedName>
        <fullName evidence="9">Pre-mRNA-processing factor 39</fullName>
    </recommendedName>
</protein>
<evidence type="ECO:0000256" key="6">
    <source>
        <dbReference type="SAM" id="MobiDB-lite"/>
    </source>
</evidence>
<evidence type="ECO:0000256" key="2">
    <source>
        <dbReference type="ARBA" id="ARBA00022664"/>
    </source>
</evidence>
<dbReference type="PANTHER" id="PTHR17204">
    <property type="entry name" value="PRE-MRNA PROCESSING PROTEIN PRP39-RELATED"/>
    <property type="match status" value="1"/>
</dbReference>
<dbReference type="InterPro" id="IPR011990">
    <property type="entry name" value="TPR-like_helical_dom_sf"/>
</dbReference>
<accession>A0ABN9LQN6</accession>
<comment type="caution">
    <text evidence="7">The sequence shown here is derived from an EMBL/GenBank/DDBJ whole genome shotgun (WGS) entry which is preliminary data.</text>
</comment>
<name>A0ABN9LQN6_9NEOB</name>
<keyword evidence="2" id="KW-0507">mRNA processing</keyword>